<sequence length="349" mass="38296">MKENFYKYAIYTVFSAAALFSVFLVTSDNVSPFTTQATLHRNVATIAPEVSGVITDVMVNNGELVEKGQPLFAIDASSYQLKVAQAKAELRQARESDSAKWQQLAAAKQTQSQREFEYHNAKQKLARNQKLRNKGLATEQELDDAITNTQVASSAVEAANAEVKRIEAELSTQDRTAAIELAEAKLASAELDLSHTQIVAQTEGVVTNLQLQSGSYITQGTASLLLVDEAHAWISADFNEKGIDKLTNGREVLVSFDALPGKVFSGEVSSQERAIYDTNNANGQLSSVTNDTRWIREQQKVRTRITVNELDPSMISGSRASVIVESGNPVMDVIGSAWIHLVAMFRYIY</sequence>
<dbReference type="PANTHER" id="PTHR30386">
    <property type="entry name" value="MEMBRANE FUSION SUBUNIT OF EMRAB-TOLC MULTIDRUG EFFLUX PUMP"/>
    <property type="match status" value="1"/>
</dbReference>
<dbReference type="RefSeq" id="WP_020197811.1">
    <property type="nucleotide sequence ID" value="NZ_BAOH01000144.1"/>
</dbReference>
<evidence type="ECO:0000313" key="4">
    <source>
        <dbReference type="EMBL" id="KIF52567.1"/>
    </source>
</evidence>
<keyword evidence="2" id="KW-0732">Signal</keyword>
<dbReference type="Gene3D" id="1.10.287.470">
    <property type="entry name" value="Helix hairpin bin"/>
    <property type="match status" value="1"/>
</dbReference>
<feature type="signal peptide" evidence="2">
    <location>
        <begin position="1"/>
        <end position="27"/>
    </location>
</feature>
<comment type="similarity">
    <text evidence="1">Belongs to the membrane fusion protein (MFP) (TC 8.A.1) family.</text>
</comment>
<evidence type="ECO:0000259" key="3">
    <source>
        <dbReference type="Pfam" id="PF25917"/>
    </source>
</evidence>
<dbReference type="Gene3D" id="2.40.50.100">
    <property type="match status" value="1"/>
</dbReference>
<dbReference type="Pfam" id="PF25917">
    <property type="entry name" value="BSH_RND"/>
    <property type="match status" value="1"/>
</dbReference>
<dbReference type="Gene3D" id="2.40.30.170">
    <property type="match status" value="1"/>
</dbReference>
<accession>A0A0C1W857</accession>
<gene>
    <name evidence="4" type="ORF">H735_13045</name>
</gene>
<comment type="caution">
    <text evidence="4">The sequence shown here is derived from an EMBL/GenBank/DDBJ whole genome shotgun (WGS) entry which is preliminary data.</text>
</comment>
<evidence type="ECO:0000256" key="2">
    <source>
        <dbReference type="SAM" id="SignalP"/>
    </source>
</evidence>
<feature type="domain" description="Multidrug resistance protein MdtA-like barrel-sandwich hybrid" evidence="3">
    <location>
        <begin position="42"/>
        <end position="228"/>
    </location>
</feature>
<reference evidence="4 5" key="1">
    <citation type="submission" date="2014-07" db="EMBL/GenBank/DDBJ databases">
        <title>Unique and conserved regions in Vibrio harveyi and related species in comparison with the shrimp pathogen Vibrio harveyi CAIM 1792.</title>
        <authorList>
            <person name="Espinoza-Valles I."/>
            <person name="Vora G."/>
            <person name="Leekitcharoenphon P."/>
            <person name="Ussery D."/>
            <person name="Hoj L."/>
            <person name="Gomez-Gil B."/>
        </authorList>
    </citation>
    <scope>NUCLEOTIDE SEQUENCE [LARGE SCALE GENOMIC DNA]</scope>
    <source>
        <strain evidence="5">CAIM 1854 / LMG 25443</strain>
    </source>
</reference>
<dbReference type="InterPro" id="IPR050739">
    <property type="entry name" value="MFP"/>
</dbReference>
<dbReference type="SUPFAM" id="SSF111369">
    <property type="entry name" value="HlyD-like secretion proteins"/>
    <property type="match status" value="2"/>
</dbReference>
<dbReference type="InterPro" id="IPR058625">
    <property type="entry name" value="MdtA-like_BSH"/>
</dbReference>
<evidence type="ECO:0000313" key="5">
    <source>
        <dbReference type="Proteomes" id="UP000031586"/>
    </source>
</evidence>
<name>A0A0C1W857_9VIBR</name>
<dbReference type="Proteomes" id="UP000031586">
    <property type="component" value="Unassembled WGS sequence"/>
</dbReference>
<evidence type="ECO:0000256" key="1">
    <source>
        <dbReference type="ARBA" id="ARBA00009477"/>
    </source>
</evidence>
<feature type="chain" id="PRO_5002141109" evidence="2">
    <location>
        <begin position="28"/>
        <end position="349"/>
    </location>
</feature>
<organism evidence="4 5">
    <name type="scientific">Vibrio owensii CAIM 1854 = LMG 25443</name>
    <dbReference type="NCBI Taxonomy" id="1229493"/>
    <lineage>
        <taxon>Bacteria</taxon>
        <taxon>Pseudomonadati</taxon>
        <taxon>Pseudomonadota</taxon>
        <taxon>Gammaproteobacteria</taxon>
        <taxon>Vibrionales</taxon>
        <taxon>Vibrionaceae</taxon>
        <taxon>Vibrio</taxon>
    </lineage>
</organism>
<protein>
    <submittedName>
        <fullName evidence="4">Multidrug transporter</fullName>
    </submittedName>
</protein>
<dbReference type="EMBL" id="JPRD01000020">
    <property type="protein sequence ID" value="KIF52567.1"/>
    <property type="molecule type" value="Genomic_DNA"/>
</dbReference>
<proteinExistence type="inferred from homology"/>
<dbReference type="PATRIC" id="fig|1229493.5.peg.1746"/>
<dbReference type="AlphaFoldDB" id="A0A0C1W857"/>